<feature type="transmembrane region" description="Helical" evidence="1">
    <location>
        <begin position="105"/>
        <end position="122"/>
    </location>
</feature>
<accession>A0A6C0F0M9</accession>
<feature type="transmembrane region" description="Helical" evidence="1">
    <location>
        <begin position="6"/>
        <end position="29"/>
    </location>
</feature>
<feature type="transmembrane region" description="Helical" evidence="1">
    <location>
        <begin position="167"/>
        <end position="188"/>
    </location>
</feature>
<name>A0A6C0F0M9_9ZZZZ</name>
<dbReference type="AlphaFoldDB" id="A0A6C0F0M9"/>
<feature type="domain" description="Phosphatidic acid phosphatase type 2/haloperoxidase" evidence="2">
    <location>
        <begin position="75"/>
        <end position="191"/>
    </location>
</feature>
<dbReference type="SUPFAM" id="SSF48317">
    <property type="entry name" value="Acid phosphatase/Vanadium-dependent haloperoxidase"/>
    <property type="match status" value="1"/>
</dbReference>
<keyword evidence="1" id="KW-0472">Membrane</keyword>
<evidence type="ECO:0000256" key="1">
    <source>
        <dbReference type="SAM" id="Phobius"/>
    </source>
</evidence>
<dbReference type="Pfam" id="PF01569">
    <property type="entry name" value="PAP2"/>
    <property type="match status" value="1"/>
</dbReference>
<reference evidence="3" key="1">
    <citation type="journal article" date="2020" name="Nature">
        <title>Giant virus diversity and host interactions through global metagenomics.</title>
        <authorList>
            <person name="Schulz F."/>
            <person name="Roux S."/>
            <person name="Paez-Espino D."/>
            <person name="Jungbluth S."/>
            <person name="Walsh D.A."/>
            <person name="Denef V.J."/>
            <person name="McMahon K.D."/>
            <person name="Konstantinidis K.T."/>
            <person name="Eloe-Fadrosh E.A."/>
            <person name="Kyrpides N.C."/>
            <person name="Woyke T."/>
        </authorList>
    </citation>
    <scope>NUCLEOTIDE SEQUENCE</scope>
    <source>
        <strain evidence="3">GVMAG-M-3300009161-52</strain>
    </source>
</reference>
<evidence type="ECO:0000259" key="2">
    <source>
        <dbReference type="Pfam" id="PF01569"/>
    </source>
</evidence>
<evidence type="ECO:0000313" key="3">
    <source>
        <dbReference type="EMBL" id="QHT34089.1"/>
    </source>
</evidence>
<keyword evidence="1" id="KW-1133">Transmembrane helix</keyword>
<feature type="transmembrane region" description="Helical" evidence="1">
    <location>
        <begin position="36"/>
        <end position="61"/>
    </location>
</feature>
<protein>
    <recommendedName>
        <fullName evidence="2">Phosphatidic acid phosphatase type 2/haloperoxidase domain-containing protein</fullName>
    </recommendedName>
</protein>
<feature type="transmembrane region" description="Helical" evidence="1">
    <location>
        <begin position="134"/>
        <end position="155"/>
    </location>
</feature>
<dbReference type="Gene3D" id="1.20.144.10">
    <property type="entry name" value="Phosphatidic acid phosphatase type 2/haloperoxidase"/>
    <property type="match status" value="1"/>
</dbReference>
<sequence length="200" mass="23216">MYQDKNVYHMLSRLSHIIFFFLLFINCILLPSYKSFYLLIMFIIVIISNLIAKSIIFQSLYNLLGKKKLPILGLGERPSYSNDCNFTMNGFFSKTFGMPSCHSQIAWTIVTYIICKIIMIMYNKKYYRNENLGCICCTLISISLAIIISYIALYLSYSRVYIEGCHTIQQVIVGGLIGIVSGFLIYYFEDYIISIMKQIY</sequence>
<organism evidence="3">
    <name type="scientific">viral metagenome</name>
    <dbReference type="NCBI Taxonomy" id="1070528"/>
    <lineage>
        <taxon>unclassified sequences</taxon>
        <taxon>metagenomes</taxon>
        <taxon>organismal metagenomes</taxon>
    </lineage>
</organism>
<proteinExistence type="predicted"/>
<keyword evidence="1" id="KW-0812">Transmembrane</keyword>
<dbReference type="InterPro" id="IPR036938">
    <property type="entry name" value="PAP2/HPO_sf"/>
</dbReference>
<dbReference type="InterPro" id="IPR000326">
    <property type="entry name" value="PAP2/HPO"/>
</dbReference>
<dbReference type="EMBL" id="MN738985">
    <property type="protein sequence ID" value="QHT34089.1"/>
    <property type="molecule type" value="Genomic_DNA"/>
</dbReference>